<keyword evidence="5" id="KW-1185">Reference proteome</keyword>
<dbReference type="Pfam" id="PF08348">
    <property type="entry name" value="PAS_6"/>
    <property type="match status" value="1"/>
</dbReference>
<dbReference type="InterPro" id="IPR039446">
    <property type="entry name" value="DauR-like"/>
</dbReference>
<dbReference type="RefSeq" id="WP_115411947.1">
    <property type="nucleotide sequence ID" value="NZ_CP031356.1"/>
</dbReference>
<feature type="domain" description="YheO-like" evidence="1">
    <location>
        <begin position="29"/>
        <end position="137"/>
    </location>
</feature>
<dbReference type="Proteomes" id="UP000282185">
    <property type="component" value="Unassembled WGS sequence"/>
</dbReference>
<dbReference type="InterPro" id="IPR039445">
    <property type="entry name" value="DauR-like_HTH"/>
</dbReference>
<reference evidence="3 5" key="1">
    <citation type="submission" date="2018-07" db="EMBL/GenBank/DDBJ databases">
        <title>Brachybacterium saurashtrense DSM 23186 genome sequence.</title>
        <authorList>
            <person name="Guo L."/>
        </authorList>
    </citation>
    <scope>NUCLEOTIDE SEQUENCE [LARGE SCALE GENOMIC DNA]</scope>
    <source>
        <strain evidence="3 5">DSM 23186</strain>
    </source>
</reference>
<sequence length="235" mass="24786">MTETPAPPAPLPVDGRTRFADIAEAEATLAPVMEAIAAVGGAHCEVVLHDLSAGDLDHSVRAILNGHVSGRSVGGPSTNLGVEVLRDQEKDHDAFGYRGRTADGRELISSSVYFRDHDGQVIAALCINRDLSPLQDVMTALTALAPEAGGTGPAEPPHELVAPDVTSVLEDMITEAIAATGKPPAAMTKADRIEVLRLLEDRGAFHIKRAAEKVSARLGVSRVTAYGYLDEVRRG</sequence>
<evidence type="ECO:0000259" key="2">
    <source>
        <dbReference type="Pfam" id="PF13309"/>
    </source>
</evidence>
<evidence type="ECO:0000313" key="4">
    <source>
        <dbReference type="EMBL" id="RRR21464.1"/>
    </source>
</evidence>
<name>A0A345YJU0_9MICO</name>
<accession>A0A345YJU0</accession>
<dbReference type="Proteomes" id="UP000254236">
    <property type="component" value="Chromosome"/>
</dbReference>
<protein>
    <submittedName>
        <fullName evidence="4">Transcriptional regulator</fullName>
    </submittedName>
</protein>
<dbReference type="EMBL" id="QSWH01000007">
    <property type="protein sequence ID" value="RRR21464.1"/>
    <property type="molecule type" value="Genomic_DNA"/>
</dbReference>
<dbReference type="AlphaFoldDB" id="A0A345YJU0"/>
<dbReference type="KEGG" id="bsau:DWV08_00160"/>
<evidence type="ECO:0000259" key="1">
    <source>
        <dbReference type="Pfam" id="PF08348"/>
    </source>
</evidence>
<dbReference type="InterPro" id="IPR013559">
    <property type="entry name" value="YheO"/>
</dbReference>
<organism evidence="4 6">
    <name type="scientific">Brachybacterium saurashtrense</name>
    <dbReference type="NCBI Taxonomy" id="556288"/>
    <lineage>
        <taxon>Bacteria</taxon>
        <taxon>Bacillati</taxon>
        <taxon>Actinomycetota</taxon>
        <taxon>Actinomycetes</taxon>
        <taxon>Micrococcales</taxon>
        <taxon>Dermabacteraceae</taxon>
        <taxon>Brachybacterium</taxon>
    </lineage>
</organism>
<gene>
    <name evidence="3" type="ORF">DWV08_00160</name>
    <name evidence="4" type="ORF">DXU92_14060</name>
</gene>
<evidence type="ECO:0000313" key="5">
    <source>
        <dbReference type="Proteomes" id="UP000254236"/>
    </source>
</evidence>
<dbReference type="PANTHER" id="PTHR35568:SF1">
    <property type="entry name" value="TRANSCRIPTIONAL REGULATOR DAUR"/>
    <property type="match status" value="1"/>
</dbReference>
<reference evidence="4 6" key="2">
    <citation type="submission" date="2018-08" db="EMBL/GenBank/DDBJ databases">
        <title>Brachybacterium saurashtrense DSM 23186.</title>
        <authorList>
            <person name="Li Y."/>
        </authorList>
    </citation>
    <scope>NUCLEOTIDE SEQUENCE [LARGE SCALE GENOMIC DNA]</scope>
    <source>
        <strain evidence="4 6">DSM 23186</strain>
    </source>
</reference>
<evidence type="ECO:0000313" key="3">
    <source>
        <dbReference type="EMBL" id="AXK44192.1"/>
    </source>
</evidence>
<feature type="domain" description="Transcriptional regulator DauR-like HTH" evidence="2">
    <location>
        <begin position="169"/>
        <end position="230"/>
    </location>
</feature>
<dbReference type="PANTHER" id="PTHR35568">
    <property type="entry name" value="TRANSCRIPTIONAL REGULATOR DAUR"/>
    <property type="match status" value="1"/>
</dbReference>
<proteinExistence type="predicted"/>
<dbReference type="Pfam" id="PF13309">
    <property type="entry name" value="HTH_22"/>
    <property type="match status" value="1"/>
</dbReference>
<dbReference type="EMBL" id="CP031356">
    <property type="protein sequence ID" value="AXK44192.1"/>
    <property type="molecule type" value="Genomic_DNA"/>
</dbReference>
<dbReference type="OrthoDB" id="9796595at2"/>
<evidence type="ECO:0000313" key="6">
    <source>
        <dbReference type="Proteomes" id="UP000282185"/>
    </source>
</evidence>